<dbReference type="EMBL" id="JBBNAG010000008">
    <property type="protein sequence ID" value="KAK9112525.1"/>
    <property type="molecule type" value="Genomic_DNA"/>
</dbReference>
<evidence type="ECO:0000313" key="2">
    <source>
        <dbReference type="Proteomes" id="UP001419268"/>
    </source>
</evidence>
<protein>
    <submittedName>
        <fullName evidence="1">Uncharacterized protein</fullName>
    </submittedName>
</protein>
<proteinExistence type="predicted"/>
<sequence>MGPLHSIKAIDQWRQAACNWERSVTMTFNDDDLNLDDPTTSLGKAVLGDYL</sequence>
<dbReference type="AlphaFoldDB" id="A0AAP0NNW3"/>
<keyword evidence="2" id="KW-1185">Reference proteome</keyword>
<reference evidence="1 2" key="1">
    <citation type="submission" date="2024-01" db="EMBL/GenBank/DDBJ databases">
        <title>Genome assemblies of Stephania.</title>
        <authorList>
            <person name="Yang L."/>
        </authorList>
    </citation>
    <scope>NUCLEOTIDE SEQUENCE [LARGE SCALE GENOMIC DNA]</scope>
    <source>
        <strain evidence="1">JXDWG</strain>
        <tissue evidence="1">Leaf</tissue>
    </source>
</reference>
<gene>
    <name evidence="1" type="ORF">Scep_020044</name>
</gene>
<dbReference type="Proteomes" id="UP001419268">
    <property type="component" value="Unassembled WGS sequence"/>
</dbReference>
<organism evidence="1 2">
    <name type="scientific">Stephania cephalantha</name>
    <dbReference type="NCBI Taxonomy" id="152367"/>
    <lineage>
        <taxon>Eukaryota</taxon>
        <taxon>Viridiplantae</taxon>
        <taxon>Streptophyta</taxon>
        <taxon>Embryophyta</taxon>
        <taxon>Tracheophyta</taxon>
        <taxon>Spermatophyta</taxon>
        <taxon>Magnoliopsida</taxon>
        <taxon>Ranunculales</taxon>
        <taxon>Menispermaceae</taxon>
        <taxon>Menispermoideae</taxon>
        <taxon>Cissampelideae</taxon>
        <taxon>Stephania</taxon>
    </lineage>
</organism>
<evidence type="ECO:0000313" key="1">
    <source>
        <dbReference type="EMBL" id="KAK9112525.1"/>
    </source>
</evidence>
<comment type="caution">
    <text evidence="1">The sequence shown here is derived from an EMBL/GenBank/DDBJ whole genome shotgun (WGS) entry which is preliminary data.</text>
</comment>
<name>A0AAP0NNW3_9MAGN</name>
<accession>A0AAP0NNW3</accession>